<accession>A0A0J8S6F8</accession>
<organism evidence="1 2">
    <name type="scientific">Coccidioides immitis H538.4</name>
    <dbReference type="NCBI Taxonomy" id="396776"/>
    <lineage>
        <taxon>Eukaryota</taxon>
        <taxon>Fungi</taxon>
        <taxon>Dikarya</taxon>
        <taxon>Ascomycota</taxon>
        <taxon>Pezizomycotina</taxon>
        <taxon>Eurotiomycetes</taxon>
        <taxon>Eurotiomycetidae</taxon>
        <taxon>Onygenales</taxon>
        <taxon>Onygenaceae</taxon>
        <taxon>Coccidioides</taxon>
    </lineage>
</organism>
<evidence type="ECO:0000313" key="2">
    <source>
        <dbReference type="Proteomes" id="UP000054563"/>
    </source>
</evidence>
<dbReference type="Proteomes" id="UP000054563">
    <property type="component" value="Unassembled WGS sequence"/>
</dbReference>
<protein>
    <submittedName>
        <fullName evidence="1">Uncharacterized protein</fullName>
    </submittedName>
</protein>
<dbReference type="AlphaFoldDB" id="A0A0J8S6F8"/>
<evidence type="ECO:0000313" key="1">
    <source>
        <dbReference type="EMBL" id="KMU91939.1"/>
    </source>
</evidence>
<proteinExistence type="predicted"/>
<dbReference type="VEuPathDB" id="FungiDB:CIHG_09747"/>
<gene>
    <name evidence="1" type="ORF">CIHG_09747</name>
</gene>
<dbReference type="EMBL" id="DS017048">
    <property type="protein sequence ID" value="KMU91939.1"/>
    <property type="molecule type" value="Genomic_DNA"/>
</dbReference>
<sequence>MVLLSQKHYSVQKCICYFLNDKKENQTISGFSEQQTEYNISDISSTPSNKSNKTEAKKFVYNRDLKVKLCRMFLNAYKLFETNRQKNDNHIFAKSFLTNNIGTLNDSTLVGLI</sequence>
<name>A0A0J8S6F8_COCIT</name>
<reference evidence="2" key="1">
    <citation type="journal article" date="2010" name="Genome Res.">
        <title>Population genomic sequencing of Coccidioides fungi reveals recent hybridization and transposon control.</title>
        <authorList>
            <person name="Neafsey D.E."/>
            <person name="Barker B.M."/>
            <person name="Sharpton T.J."/>
            <person name="Stajich J.E."/>
            <person name="Park D.J."/>
            <person name="Whiston E."/>
            <person name="Hung C.-Y."/>
            <person name="McMahan C."/>
            <person name="White J."/>
            <person name="Sykes S."/>
            <person name="Heiman D."/>
            <person name="Young S."/>
            <person name="Zeng Q."/>
            <person name="Abouelleil A."/>
            <person name="Aftuck L."/>
            <person name="Bessette D."/>
            <person name="Brown A."/>
            <person name="FitzGerald M."/>
            <person name="Lui A."/>
            <person name="Macdonald J.P."/>
            <person name="Priest M."/>
            <person name="Orbach M.J."/>
            <person name="Galgiani J.N."/>
            <person name="Kirkland T.N."/>
            <person name="Cole G.T."/>
            <person name="Birren B.W."/>
            <person name="Henn M.R."/>
            <person name="Taylor J.W."/>
            <person name="Rounsley S.D."/>
        </authorList>
    </citation>
    <scope>NUCLEOTIDE SEQUENCE [LARGE SCALE GENOMIC DNA]</scope>
    <source>
        <strain evidence="2">H538.4</strain>
    </source>
</reference>